<dbReference type="InterPro" id="IPR003598">
    <property type="entry name" value="Ig_sub2"/>
</dbReference>
<evidence type="ECO:0000259" key="3">
    <source>
        <dbReference type="PROSITE" id="PS50835"/>
    </source>
</evidence>
<dbReference type="GO" id="GO:0070374">
    <property type="term" value="P:positive regulation of ERK1 and ERK2 cascade"/>
    <property type="evidence" value="ECO:0007669"/>
    <property type="project" value="TreeGrafter"/>
</dbReference>
<evidence type="ECO:0000313" key="4">
    <source>
        <dbReference type="Ensembl" id="ENSATEP00000031154.2"/>
    </source>
</evidence>
<dbReference type="GO" id="GO:0042110">
    <property type="term" value="P:T cell activation"/>
    <property type="evidence" value="ECO:0007669"/>
    <property type="project" value="TreeGrafter"/>
</dbReference>
<reference evidence="4" key="1">
    <citation type="submission" date="2021-04" db="EMBL/GenBank/DDBJ databases">
        <authorList>
            <consortium name="Wellcome Sanger Institute Data Sharing"/>
        </authorList>
    </citation>
    <scope>NUCLEOTIDE SEQUENCE [LARGE SCALE GENOMIC DNA]</scope>
</reference>
<protein>
    <recommendedName>
        <fullName evidence="3">Ig-like domain-containing protein</fullName>
    </recommendedName>
</protein>
<evidence type="ECO:0000256" key="2">
    <source>
        <dbReference type="SAM" id="SignalP"/>
    </source>
</evidence>
<dbReference type="GO" id="GO:0045121">
    <property type="term" value="C:membrane raft"/>
    <property type="evidence" value="ECO:0007669"/>
    <property type="project" value="TreeGrafter"/>
</dbReference>
<sequence length="482" mass="53371">MILECFIFTVITFLVTETQCQATEVFAEEGSGAVLPCKTNSLSLIPAAIVWSKANKGTVWRKQKSGLQYWGASWLKSGSEGTRVRCPHSQFERGDYSLQINRVTEEDGGVYSCSVELDNRVVEEVVILRIIKVTVSPSVPIWGQDVSVTCDVTPWPYGLSVQWILNNSPFESQGQIISDRDVTKSVVRQKATARLTGNWSCAVSIRGKMGRASATVSVKGIIQPSDDNTKVYAAVGSSVVLPCVFSTGLIPSSPVWDKLKPGSHFNPAPGLLPRSFSPVSPLSQFAWDRSASLKEVAFDNEGRYRCSGIVQGQRQTRTMQLVVAKIESNILSKKKGSLMLTCQLSDTSEVTDYEWVRVTYDPNGTQSFETIQKGNKLSISVSEEIQGEWTCRFYGRGGILGNVTHHIQLMSGLSGQKSTRSSYNTAAVVGLSFLLVVLLLILAQMYKNHQRRKRILQYPALETIVHSISNEREEKERSRIKK</sequence>
<dbReference type="PANTHER" id="PTHR11422">
    <property type="entry name" value="T-CELL SURFACE GLYCOPROTEIN CD4"/>
    <property type="match status" value="1"/>
</dbReference>
<dbReference type="AlphaFoldDB" id="A0A3Q1JKA5"/>
<feature type="signal peptide" evidence="2">
    <location>
        <begin position="1"/>
        <end position="22"/>
    </location>
</feature>
<dbReference type="PROSITE" id="PS50835">
    <property type="entry name" value="IG_LIKE"/>
    <property type="match status" value="3"/>
</dbReference>
<dbReference type="GeneTree" id="ENSGT00990000203876"/>
<feature type="domain" description="Ig-like" evidence="3">
    <location>
        <begin position="11"/>
        <end position="123"/>
    </location>
</feature>
<keyword evidence="1" id="KW-1133">Transmembrane helix</keyword>
<dbReference type="InterPro" id="IPR013106">
    <property type="entry name" value="Ig_V-set"/>
</dbReference>
<dbReference type="InterPro" id="IPR007110">
    <property type="entry name" value="Ig-like_dom"/>
</dbReference>
<dbReference type="Pfam" id="PF07686">
    <property type="entry name" value="V-set"/>
    <property type="match status" value="1"/>
</dbReference>
<dbReference type="PANTHER" id="PTHR11422:SF12">
    <property type="entry name" value="MICROFIBRIL-ASSOCIATED GLYCOPROTEIN 3"/>
    <property type="match status" value="1"/>
</dbReference>
<organism evidence="4 5">
    <name type="scientific">Anabas testudineus</name>
    <name type="common">Climbing perch</name>
    <name type="synonym">Anthias testudineus</name>
    <dbReference type="NCBI Taxonomy" id="64144"/>
    <lineage>
        <taxon>Eukaryota</taxon>
        <taxon>Metazoa</taxon>
        <taxon>Chordata</taxon>
        <taxon>Craniata</taxon>
        <taxon>Vertebrata</taxon>
        <taxon>Euteleostomi</taxon>
        <taxon>Actinopterygii</taxon>
        <taxon>Neopterygii</taxon>
        <taxon>Teleostei</taxon>
        <taxon>Neoteleostei</taxon>
        <taxon>Acanthomorphata</taxon>
        <taxon>Anabantaria</taxon>
        <taxon>Anabantiformes</taxon>
        <taxon>Anabantoidei</taxon>
        <taxon>Anabantidae</taxon>
        <taxon>Anabas</taxon>
    </lineage>
</organism>
<dbReference type="OMA" id="LWVAPVE"/>
<dbReference type="GO" id="GO:0035723">
    <property type="term" value="P:interleukin-15-mediated signaling pathway"/>
    <property type="evidence" value="ECO:0007669"/>
    <property type="project" value="TreeGrafter"/>
</dbReference>
<dbReference type="SUPFAM" id="SSF48726">
    <property type="entry name" value="Immunoglobulin"/>
    <property type="match status" value="3"/>
</dbReference>
<feature type="chain" id="PRO_5030080478" description="Ig-like domain-containing protein" evidence="2">
    <location>
        <begin position="23"/>
        <end position="482"/>
    </location>
</feature>
<dbReference type="Ensembl" id="ENSATET00000031617.3">
    <property type="protein sequence ID" value="ENSATEP00000031154.2"/>
    <property type="gene ID" value="ENSATEG00000021485.3"/>
</dbReference>
<feature type="transmembrane region" description="Helical" evidence="1">
    <location>
        <begin position="426"/>
        <end position="446"/>
    </location>
</feature>
<proteinExistence type="predicted"/>
<keyword evidence="5" id="KW-1185">Reference proteome</keyword>
<dbReference type="GO" id="GO:1990782">
    <property type="term" value="F:protein tyrosine kinase binding"/>
    <property type="evidence" value="ECO:0007669"/>
    <property type="project" value="TreeGrafter"/>
</dbReference>
<dbReference type="SMART" id="SM00409">
    <property type="entry name" value="IG"/>
    <property type="match status" value="4"/>
</dbReference>
<dbReference type="CDD" id="cd00096">
    <property type="entry name" value="Ig"/>
    <property type="match status" value="1"/>
</dbReference>
<dbReference type="InterPro" id="IPR036179">
    <property type="entry name" value="Ig-like_dom_sf"/>
</dbReference>
<dbReference type="GO" id="GO:0042289">
    <property type="term" value="F:MHC class II protein binding"/>
    <property type="evidence" value="ECO:0007669"/>
    <property type="project" value="TreeGrafter"/>
</dbReference>
<keyword evidence="1" id="KW-0812">Transmembrane</keyword>
<reference evidence="4" key="2">
    <citation type="submission" date="2025-08" db="UniProtKB">
        <authorList>
            <consortium name="Ensembl"/>
        </authorList>
    </citation>
    <scope>IDENTIFICATION</scope>
</reference>
<name>A0A3Q1JKA5_ANATE</name>
<dbReference type="SMART" id="SM00408">
    <property type="entry name" value="IGc2"/>
    <property type="match status" value="2"/>
</dbReference>
<dbReference type="GeneID" id="113169284"/>
<dbReference type="InterPro" id="IPR013783">
    <property type="entry name" value="Ig-like_fold"/>
</dbReference>
<dbReference type="Gene3D" id="2.60.40.10">
    <property type="entry name" value="Immunoglobulins"/>
    <property type="match status" value="3"/>
</dbReference>
<keyword evidence="2" id="KW-0732">Signal</keyword>
<evidence type="ECO:0000256" key="1">
    <source>
        <dbReference type="SAM" id="Phobius"/>
    </source>
</evidence>
<dbReference type="STRING" id="64144.ENSATEP00000031154"/>
<dbReference type="GO" id="GO:0009897">
    <property type="term" value="C:external side of plasma membrane"/>
    <property type="evidence" value="ECO:0007669"/>
    <property type="project" value="TreeGrafter"/>
</dbReference>
<dbReference type="Proteomes" id="UP000265040">
    <property type="component" value="Chromosome 16"/>
</dbReference>
<dbReference type="InterPro" id="IPR003599">
    <property type="entry name" value="Ig_sub"/>
</dbReference>
<accession>A0A3Q1JKA5</accession>
<feature type="domain" description="Ig-like" evidence="3">
    <location>
        <begin position="319"/>
        <end position="392"/>
    </location>
</feature>
<dbReference type="RefSeq" id="XP_026226378.1">
    <property type="nucleotide sequence ID" value="XM_026370593.1"/>
</dbReference>
<feature type="domain" description="Ig-like" evidence="3">
    <location>
        <begin position="143"/>
        <end position="217"/>
    </location>
</feature>
<dbReference type="OrthoDB" id="9937043at2759"/>
<keyword evidence="1" id="KW-0472">Membrane</keyword>
<evidence type="ECO:0000313" key="5">
    <source>
        <dbReference type="Proteomes" id="UP000265040"/>
    </source>
</evidence>
<reference evidence="4" key="3">
    <citation type="submission" date="2025-09" db="UniProtKB">
        <authorList>
            <consortium name="Ensembl"/>
        </authorList>
    </citation>
    <scope>IDENTIFICATION</scope>
</reference>